<dbReference type="Gene3D" id="3.30.310.50">
    <property type="entry name" value="Alpha-D-phosphohexomutase, C-terminal domain"/>
    <property type="match status" value="1"/>
</dbReference>
<keyword evidence="3" id="KW-1185">Reference proteome</keyword>
<dbReference type="Proteomes" id="UP001162087">
    <property type="component" value="Chromosome 11"/>
</dbReference>
<organism evidence="2 3">
    <name type="scientific">Saccharomyces kudriavzevii (strain ATCC MYA-4449 / AS 2.2408 / CBS 8840 / NBRC 1802 / NCYC 2889)</name>
    <name type="common">Yeast</name>
    <dbReference type="NCBI Taxonomy" id="226230"/>
    <lineage>
        <taxon>Eukaryota</taxon>
        <taxon>Fungi</taxon>
        <taxon>Dikarya</taxon>
        <taxon>Ascomycota</taxon>
        <taxon>Saccharomycotina</taxon>
        <taxon>Saccharomycetes</taxon>
        <taxon>Saccharomycetales</taxon>
        <taxon>Saccharomycetaceae</taxon>
        <taxon>Saccharomyces</taxon>
    </lineage>
</organism>
<dbReference type="InterPro" id="IPR015419">
    <property type="entry name" value="CTAG/Pcc1"/>
</dbReference>
<dbReference type="FunFam" id="3.30.310.50:FF:000014">
    <property type="entry name" value="EKC/KEOPS complex subunit PCC1"/>
    <property type="match status" value="1"/>
</dbReference>
<evidence type="ECO:0000256" key="1">
    <source>
        <dbReference type="ARBA" id="ARBA00007073"/>
    </source>
</evidence>
<dbReference type="RefSeq" id="XP_056083551.1">
    <property type="nucleotide sequence ID" value="XM_056229543.1"/>
</dbReference>
<comment type="similarity">
    <text evidence="1">Belongs to the CTAG/PCC1 family.</text>
</comment>
<dbReference type="EMBL" id="OX365906">
    <property type="protein sequence ID" value="CAI4045407.1"/>
    <property type="molecule type" value="Genomic_DNA"/>
</dbReference>
<dbReference type="GO" id="GO:0070525">
    <property type="term" value="P:tRNA threonylcarbamoyladenosine metabolic process"/>
    <property type="evidence" value="ECO:0007669"/>
    <property type="project" value="TreeGrafter"/>
</dbReference>
<dbReference type="GeneID" id="80925500"/>
<gene>
    <name evidence="2" type="primary">SKDI11G3040</name>
    <name evidence="2" type="ORF">SKDI_11G3040</name>
</gene>
<evidence type="ECO:0008006" key="4">
    <source>
        <dbReference type="Google" id="ProtNLM"/>
    </source>
</evidence>
<reference evidence="2" key="1">
    <citation type="submission" date="2022-10" db="EMBL/GenBank/DDBJ databases">
        <authorList>
            <person name="Byrne P K."/>
        </authorList>
    </citation>
    <scope>NUCLEOTIDE SEQUENCE</scope>
    <source>
        <strain evidence="2">IFO1802</strain>
    </source>
</reference>
<dbReference type="Pfam" id="PF09341">
    <property type="entry name" value="Pcc1"/>
    <property type="match status" value="1"/>
</dbReference>
<evidence type="ECO:0000313" key="2">
    <source>
        <dbReference type="EMBL" id="CAI4045407.1"/>
    </source>
</evidence>
<sequence>MTSKREMSLDYTLELQIPFETEGQASIATKVLSPDPILKPQDFQVDYSSEKNIMLVRFRSIDDRVLRVGVSSVIDSIKTIVETIDELS</sequence>
<protein>
    <recommendedName>
        <fullName evidence="4">PCC1-like protein</fullName>
    </recommendedName>
</protein>
<name>A0AA35J2D7_SACK1</name>
<dbReference type="PANTHER" id="PTHR31283:SF5">
    <property type="entry name" value="EKC_KEOPS COMPLEX SUBUNIT LAGE3"/>
    <property type="match status" value="1"/>
</dbReference>
<evidence type="ECO:0000313" key="3">
    <source>
        <dbReference type="Proteomes" id="UP001162087"/>
    </source>
</evidence>
<dbReference type="PANTHER" id="PTHR31283">
    <property type="entry name" value="EKC/KEOPS COMPLEX SUBUNIT PCC1 FAMILY MEMBER"/>
    <property type="match status" value="1"/>
</dbReference>
<dbReference type="AlphaFoldDB" id="A0AA35J2D7"/>
<dbReference type="GO" id="GO:0000408">
    <property type="term" value="C:EKC/KEOPS complex"/>
    <property type="evidence" value="ECO:0007669"/>
    <property type="project" value="TreeGrafter"/>
</dbReference>
<accession>A0AA35J2D7</accession>
<proteinExistence type="inferred from homology"/>